<dbReference type="PANTHER" id="PTHR42759">
    <property type="entry name" value="MOXR FAMILY PROTEIN"/>
    <property type="match status" value="1"/>
</dbReference>
<dbReference type="InterPro" id="IPR027417">
    <property type="entry name" value="P-loop_NTPase"/>
</dbReference>
<dbReference type="RefSeq" id="WP_169019876.1">
    <property type="nucleotide sequence ID" value="NZ_JABBMT010000009.1"/>
</dbReference>
<dbReference type="InterPro" id="IPR041628">
    <property type="entry name" value="ChlI/MoxR_AAA_lid"/>
</dbReference>
<dbReference type="PIRSF" id="PIRSF002849">
    <property type="entry name" value="AAA_ATPase_chaperone_MoxR_prd"/>
    <property type="match status" value="1"/>
</dbReference>
<dbReference type="InterPro" id="IPR003593">
    <property type="entry name" value="AAA+_ATPase"/>
</dbReference>
<gene>
    <name evidence="5" type="ORF">HHO47_08330</name>
</gene>
<dbReference type="FunFam" id="3.40.50.300:FF:000640">
    <property type="entry name" value="MoxR family ATPase"/>
    <property type="match status" value="1"/>
</dbReference>
<protein>
    <submittedName>
        <fullName evidence="5">MoxR family ATPase</fullName>
    </submittedName>
</protein>
<evidence type="ECO:0000256" key="2">
    <source>
        <dbReference type="ARBA" id="ARBA00022840"/>
    </source>
</evidence>
<dbReference type="EMBL" id="JABBMT010000009">
    <property type="protein sequence ID" value="NMM40830.1"/>
    <property type="molecule type" value="Genomic_DNA"/>
</dbReference>
<keyword evidence="1" id="KW-0547">Nucleotide-binding</keyword>
<dbReference type="Gene3D" id="1.10.8.80">
    <property type="entry name" value="Magnesium chelatase subunit I, C-Terminal domain"/>
    <property type="match status" value="1"/>
</dbReference>
<dbReference type="InterPro" id="IPR050764">
    <property type="entry name" value="CbbQ/NirQ/NorQ/GpvN"/>
</dbReference>
<keyword evidence="6" id="KW-1185">Reference proteome</keyword>
<dbReference type="PANTHER" id="PTHR42759:SF1">
    <property type="entry name" value="MAGNESIUM-CHELATASE SUBUNIT CHLD"/>
    <property type="match status" value="1"/>
</dbReference>
<dbReference type="AlphaFoldDB" id="A0A7Y0DSH5"/>
<keyword evidence="2" id="KW-0067">ATP-binding</keyword>
<dbReference type="Pfam" id="PF07726">
    <property type="entry name" value="AAA_3"/>
    <property type="match status" value="1"/>
</dbReference>
<dbReference type="GO" id="GO:0005524">
    <property type="term" value="F:ATP binding"/>
    <property type="evidence" value="ECO:0007669"/>
    <property type="project" value="UniProtKB-KW"/>
</dbReference>
<evidence type="ECO:0000259" key="4">
    <source>
        <dbReference type="SMART" id="SM00382"/>
    </source>
</evidence>
<sequence length="327" mass="35512">MSTEFATGQLSLTDAAQAVKQVKDNISRVLVGQDAIIEDVLTVLFAGGHVLLEGVPGLGKTLLVRALAKSLSVSFSRVQFTPDLMPSDVVGHSMYDMKSGDFNIKKGPAFTNILLADEINRAPAKTQSALLEVMQEQQITIDGETLSIDSPFMVLATQNPLDQEGTYPLPEAELDRFMMKIELGFPSLEAEVELLKLNTKVVSNESKVSQLPAVLSVSNIAQIKQLCADILVDEKIYNYAVELVRSSRTWQGVLHGAGLRASINIIKAAKVMALMNGRDFVTPDDVKLVVPNILRHRLILSADLELEGVSFNEVISAILASVEAPRS</sequence>
<dbReference type="CDD" id="cd00009">
    <property type="entry name" value="AAA"/>
    <property type="match status" value="1"/>
</dbReference>
<organism evidence="5 6">
    <name type="scientific">Pseudoalteromonas arctica</name>
    <dbReference type="NCBI Taxonomy" id="394751"/>
    <lineage>
        <taxon>Bacteria</taxon>
        <taxon>Pseudomonadati</taxon>
        <taxon>Pseudomonadota</taxon>
        <taxon>Gammaproteobacteria</taxon>
        <taxon>Alteromonadales</taxon>
        <taxon>Pseudoalteromonadaceae</taxon>
        <taxon>Pseudoalteromonas</taxon>
    </lineage>
</organism>
<evidence type="ECO:0000256" key="3">
    <source>
        <dbReference type="ARBA" id="ARBA00061607"/>
    </source>
</evidence>
<dbReference type="Pfam" id="PF17863">
    <property type="entry name" value="AAA_lid_2"/>
    <property type="match status" value="1"/>
</dbReference>
<dbReference type="GO" id="GO:0016887">
    <property type="term" value="F:ATP hydrolysis activity"/>
    <property type="evidence" value="ECO:0007669"/>
    <property type="project" value="InterPro"/>
</dbReference>
<dbReference type="InterPro" id="IPR011703">
    <property type="entry name" value="ATPase_AAA-3"/>
</dbReference>
<dbReference type="Gene3D" id="3.40.50.300">
    <property type="entry name" value="P-loop containing nucleotide triphosphate hydrolases"/>
    <property type="match status" value="1"/>
</dbReference>
<evidence type="ECO:0000313" key="5">
    <source>
        <dbReference type="EMBL" id="NMM40830.1"/>
    </source>
</evidence>
<dbReference type="Proteomes" id="UP000570493">
    <property type="component" value="Unassembled WGS sequence"/>
</dbReference>
<feature type="domain" description="AAA+ ATPase" evidence="4">
    <location>
        <begin position="46"/>
        <end position="187"/>
    </location>
</feature>
<name>A0A7Y0DSH5_9GAMM</name>
<dbReference type="SMART" id="SM00382">
    <property type="entry name" value="AAA"/>
    <property type="match status" value="1"/>
</dbReference>
<evidence type="ECO:0000313" key="6">
    <source>
        <dbReference type="Proteomes" id="UP000570493"/>
    </source>
</evidence>
<reference evidence="5" key="1">
    <citation type="submission" date="2020-04" db="EMBL/GenBank/DDBJ databases">
        <title>Genome Sequencing for Pseudoaltermonas arctica.</title>
        <authorList>
            <person name="Elkins N.S."/>
        </authorList>
    </citation>
    <scope>NUCLEOTIDE SEQUENCE [LARGE SCALE GENOMIC DNA]</scope>
    <source>
        <strain evidence="5">NEC-BIFX-2020_0012</strain>
    </source>
</reference>
<dbReference type="SUPFAM" id="SSF52540">
    <property type="entry name" value="P-loop containing nucleoside triphosphate hydrolases"/>
    <property type="match status" value="1"/>
</dbReference>
<comment type="caution">
    <text evidence="5">The sequence shown here is derived from an EMBL/GenBank/DDBJ whole genome shotgun (WGS) entry which is preliminary data.</text>
</comment>
<proteinExistence type="inferred from homology"/>
<comment type="similarity">
    <text evidence="3">Belongs to the MoxR family.</text>
</comment>
<evidence type="ECO:0000256" key="1">
    <source>
        <dbReference type="ARBA" id="ARBA00022741"/>
    </source>
</evidence>
<accession>A0A7Y0DSH5</accession>